<name>A0A1G4MAN6_LACFM</name>
<dbReference type="InterPro" id="IPR050591">
    <property type="entry name" value="GSK-3"/>
</dbReference>
<dbReference type="InterPro" id="IPR039192">
    <property type="entry name" value="STKc_GSK3"/>
</dbReference>
<evidence type="ECO:0000313" key="15">
    <source>
        <dbReference type="Proteomes" id="UP000190831"/>
    </source>
</evidence>
<dbReference type="GO" id="GO:0005524">
    <property type="term" value="F:ATP binding"/>
    <property type="evidence" value="ECO:0007669"/>
    <property type="project" value="UniProtKB-UniRule"/>
</dbReference>
<keyword evidence="15" id="KW-1185">Reference proteome</keyword>
<dbReference type="EC" id="2.7.11.1" evidence="2"/>
<gene>
    <name evidence="14" type="ORF">LAFE_0D01310G</name>
</gene>
<sequence length="362" mass="41684">MDIQAITNDGIVHKQVFRGHAPEQDNAVSISYPGTEVVGHGSFGVVFTTRIEETGEKVAIKKVLQDRRFKNRELEIMKMLQHPQVADLKYYFYETDPQGEVYLNLVLEYMPASLYQRLRHFVTQRANMPRIEIKLYMYQLFKCLNYLHTRAGVCHRDIKPQNLLVDPVTFSLKLCDFGSAKQLKPTEPNVSYICSRYYRAPELIFGATNYTVQIDVWSSGCVMAELILGQPMFPGESGIDQLVEIIKILGTPTKQEICAMNPNYMEHKFPQIRPIPLAKVFKREDHTTVQFLSDVLRYDPTARFTALQCLCAEYFDELRTTEDPELINIVQKLHLLEFDKEQELGSLTESQAELVTQKLTSN</sequence>
<dbReference type="PROSITE" id="PS00107">
    <property type="entry name" value="PROTEIN_KINASE_ATP"/>
    <property type="match status" value="1"/>
</dbReference>
<feature type="binding site" evidence="11">
    <location>
        <position position="62"/>
    </location>
    <ligand>
        <name>ATP</name>
        <dbReference type="ChEBI" id="CHEBI:30616"/>
    </ligand>
</feature>
<comment type="similarity">
    <text evidence="1">Belongs to the protein kinase superfamily. CMGC Ser/Thr protein kinase family. GSK-3 subfamily.</text>
</comment>
<dbReference type="InterPro" id="IPR017441">
    <property type="entry name" value="Protein_kinase_ATP_BS"/>
</dbReference>
<dbReference type="GO" id="GO:0030154">
    <property type="term" value="P:cell differentiation"/>
    <property type="evidence" value="ECO:0007669"/>
    <property type="project" value="TreeGrafter"/>
</dbReference>
<evidence type="ECO:0000256" key="1">
    <source>
        <dbReference type="ARBA" id="ARBA00005527"/>
    </source>
</evidence>
<keyword evidence="5" id="KW-0808">Transferase</keyword>
<dbReference type="GO" id="GO:0005634">
    <property type="term" value="C:nucleus"/>
    <property type="evidence" value="ECO:0007669"/>
    <property type="project" value="TreeGrafter"/>
</dbReference>
<dbReference type="GO" id="GO:0004712">
    <property type="term" value="F:protein serine/threonine/tyrosine kinase activity"/>
    <property type="evidence" value="ECO:0007669"/>
    <property type="project" value="TreeGrafter"/>
</dbReference>
<evidence type="ECO:0000256" key="2">
    <source>
        <dbReference type="ARBA" id="ARBA00012513"/>
    </source>
</evidence>
<dbReference type="PANTHER" id="PTHR24057">
    <property type="entry name" value="GLYCOGEN SYNTHASE KINASE-3 ALPHA"/>
    <property type="match status" value="1"/>
</dbReference>
<evidence type="ECO:0000256" key="10">
    <source>
        <dbReference type="ARBA" id="ARBA00048679"/>
    </source>
</evidence>
<dbReference type="STRING" id="4955.A0A1G4MAN6"/>
<dbReference type="OMA" id="MKTTMPM"/>
<dbReference type="FunFam" id="1.10.510.10:FF:000688">
    <property type="entry name" value="RIM11p Protein kinase"/>
    <property type="match status" value="1"/>
</dbReference>
<accession>A0A1G4MAN6</accession>
<dbReference type="OrthoDB" id="272141at2759"/>
<keyword evidence="8 11" id="KW-0067">ATP-binding</keyword>
<dbReference type="InterPro" id="IPR000719">
    <property type="entry name" value="Prot_kinase_dom"/>
</dbReference>
<evidence type="ECO:0000256" key="6">
    <source>
        <dbReference type="ARBA" id="ARBA00022741"/>
    </source>
</evidence>
<organism evidence="14 15">
    <name type="scientific">Lachancea fermentati</name>
    <name type="common">Zygosaccharomyces fermentati</name>
    <dbReference type="NCBI Taxonomy" id="4955"/>
    <lineage>
        <taxon>Eukaryota</taxon>
        <taxon>Fungi</taxon>
        <taxon>Dikarya</taxon>
        <taxon>Ascomycota</taxon>
        <taxon>Saccharomycotina</taxon>
        <taxon>Saccharomycetes</taxon>
        <taxon>Saccharomycetales</taxon>
        <taxon>Saccharomycetaceae</taxon>
        <taxon>Lachancea</taxon>
    </lineage>
</organism>
<dbReference type="SUPFAM" id="SSF56112">
    <property type="entry name" value="Protein kinase-like (PK-like)"/>
    <property type="match status" value="1"/>
</dbReference>
<evidence type="ECO:0000256" key="5">
    <source>
        <dbReference type="ARBA" id="ARBA00022679"/>
    </source>
</evidence>
<keyword evidence="4" id="KW-0597">Phosphoprotein</keyword>
<dbReference type="Pfam" id="PF00069">
    <property type="entry name" value="Pkinase"/>
    <property type="match status" value="1"/>
</dbReference>
<dbReference type="Gene3D" id="3.30.200.20">
    <property type="entry name" value="Phosphorylase Kinase, domain 1"/>
    <property type="match status" value="1"/>
</dbReference>
<protein>
    <recommendedName>
        <fullName evidence="2">non-specific serine/threonine protein kinase</fullName>
        <ecNumber evidence="2">2.7.11.1</ecNumber>
    </recommendedName>
</protein>
<evidence type="ECO:0000256" key="4">
    <source>
        <dbReference type="ARBA" id="ARBA00022553"/>
    </source>
</evidence>
<dbReference type="Proteomes" id="UP000190831">
    <property type="component" value="Chromosome D"/>
</dbReference>
<evidence type="ECO:0000256" key="3">
    <source>
        <dbReference type="ARBA" id="ARBA00022527"/>
    </source>
</evidence>
<dbReference type="GO" id="GO:0005737">
    <property type="term" value="C:cytoplasm"/>
    <property type="evidence" value="ECO:0007669"/>
    <property type="project" value="TreeGrafter"/>
</dbReference>
<dbReference type="SMART" id="SM00220">
    <property type="entry name" value="S_TKc"/>
    <property type="match status" value="1"/>
</dbReference>
<evidence type="ECO:0000259" key="13">
    <source>
        <dbReference type="PROSITE" id="PS50011"/>
    </source>
</evidence>
<dbReference type="InterPro" id="IPR011009">
    <property type="entry name" value="Kinase-like_dom_sf"/>
</dbReference>
<reference evidence="14 15" key="1">
    <citation type="submission" date="2016-03" db="EMBL/GenBank/DDBJ databases">
        <authorList>
            <person name="Devillers H."/>
        </authorList>
    </citation>
    <scope>NUCLEOTIDE SEQUENCE [LARGE SCALE GENOMIC DNA]</scope>
    <source>
        <strain evidence="14">CBS 6772</strain>
    </source>
</reference>
<dbReference type="PROSITE" id="PS50011">
    <property type="entry name" value="PROTEIN_KINASE_DOM"/>
    <property type="match status" value="1"/>
</dbReference>
<dbReference type="AlphaFoldDB" id="A0A1G4MAN6"/>
<dbReference type="GO" id="GO:0004674">
    <property type="term" value="F:protein serine/threonine kinase activity"/>
    <property type="evidence" value="ECO:0007669"/>
    <property type="project" value="UniProtKB-KW"/>
</dbReference>
<dbReference type="InterPro" id="IPR008271">
    <property type="entry name" value="Ser/Thr_kinase_AS"/>
</dbReference>
<dbReference type="CDD" id="cd14137">
    <property type="entry name" value="STKc_GSK3"/>
    <property type="match status" value="1"/>
</dbReference>
<feature type="domain" description="Protein kinase" evidence="13">
    <location>
        <begin position="32"/>
        <end position="315"/>
    </location>
</feature>
<keyword evidence="6 11" id="KW-0547">Nucleotide-binding</keyword>
<dbReference type="PROSITE" id="PS00108">
    <property type="entry name" value="PROTEIN_KINASE_ST"/>
    <property type="match status" value="1"/>
</dbReference>
<dbReference type="EMBL" id="LT598492">
    <property type="protein sequence ID" value="SCW00931.1"/>
    <property type="molecule type" value="Genomic_DNA"/>
</dbReference>
<dbReference type="Gene3D" id="1.10.510.10">
    <property type="entry name" value="Transferase(Phosphotransferase) domain 1"/>
    <property type="match status" value="1"/>
</dbReference>
<dbReference type="FunFam" id="3.30.200.20:FF:000009">
    <property type="entry name" value="Glycogen synthase kinase-3 beta"/>
    <property type="match status" value="1"/>
</dbReference>
<proteinExistence type="inferred from homology"/>
<evidence type="ECO:0000256" key="8">
    <source>
        <dbReference type="ARBA" id="ARBA00022840"/>
    </source>
</evidence>
<evidence type="ECO:0000256" key="11">
    <source>
        <dbReference type="PROSITE-ProRule" id="PRU10141"/>
    </source>
</evidence>
<comment type="catalytic activity">
    <reaction evidence="10">
        <text>L-seryl-[protein] + ATP = O-phospho-L-seryl-[protein] + ADP + H(+)</text>
        <dbReference type="Rhea" id="RHEA:17989"/>
        <dbReference type="Rhea" id="RHEA-COMP:9863"/>
        <dbReference type="Rhea" id="RHEA-COMP:11604"/>
        <dbReference type="ChEBI" id="CHEBI:15378"/>
        <dbReference type="ChEBI" id="CHEBI:29999"/>
        <dbReference type="ChEBI" id="CHEBI:30616"/>
        <dbReference type="ChEBI" id="CHEBI:83421"/>
        <dbReference type="ChEBI" id="CHEBI:456216"/>
        <dbReference type="EC" id="2.7.11.1"/>
    </reaction>
</comment>
<comment type="catalytic activity">
    <reaction evidence="9">
        <text>L-threonyl-[protein] + ATP = O-phospho-L-threonyl-[protein] + ADP + H(+)</text>
        <dbReference type="Rhea" id="RHEA:46608"/>
        <dbReference type="Rhea" id="RHEA-COMP:11060"/>
        <dbReference type="Rhea" id="RHEA-COMP:11605"/>
        <dbReference type="ChEBI" id="CHEBI:15378"/>
        <dbReference type="ChEBI" id="CHEBI:30013"/>
        <dbReference type="ChEBI" id="CHEBI:30616"/>
        <dbReference type="ChEBI" id="CHEBI:61977"/>
        <dbReference type="ChEBI" id="CHEBI:456216"/>
        <dbReference type="EC" id="2.7.11.1"/>
    </reaction>
</comment>
<evidence type="ECO:0000256" key="12">
    <source>
        <dbReference type="RuleBase" id="RU000304"/>
    </source>
</evidence>
<dbReference type="PANTHER" id="PTHR24057:SF0">
    <property type="entry name" value="PROTEIN KINASE SHAGGY-RELATED"/>
    <property type="match status" value="1"/>
</dbReference>
<evidence type="ECO:0000256" key="7">
    <source>
        <dbReference type="ARBA" id="ARBA00022777"/>
    </source>
</evidence>
<keyword evidence="7" id="KW-0418">Kinase</keyword>
<evidence type="ECO:0000313" key="14">
    <source>
        <dbReference type="EMBL" id="SCW00931.1"/>
    </source>
</evidence>
<evidence type="ECO:0000256" key="9">
    <source>
        <dbReference type="ARBA" id="ARBA00047899"/>
    </source>
</evidence>
<keyword evidence="3 12" id="KW-0723">Serine/threonine-protein kinase</keyword>
<dbReference type="GO" id="GO:0007165">
    <property type="term" value="P:signal transduction"/>
    <property type="evidence" value="ECO:0007669"/>
    <property type="project" value="TreeGrafter"/>
</dbReference>